<organism evidence="3 4">
    <name type="scientific">Neofusicoccum ribis</name>
    <dbReference type="NCBI Taxonomy" id="45134"/>
    <lineage>
        <taxon>Eukaryota</taxon>
        <taxon>Fungi</taxon>
        <taxon>Dikarya</taxon>
        <taxon>Ascomycota</taxon>
        <taxon>Pezizomycotina</taxon>
        <taxon>Dothideomycetes</taxon>
        <taxon>Dothideomycetes incertae sedis</taxon>
        <taxon>Botryosphaeriales</taxon>
        <taxon>Botryosphaeriaceae</taxon>
        <taxon>Neofusicoccum</taxon>
    </lineage>
</organism>
<sequence>MSKGQPPAPDYSTLEVDEGAQLPEPYKQKNDHELPEAINTTGKEVVGPATPASRKPTICGLRRKLFWIALAVAALVIVGVGVGVGLGVGLTRNRSSSSAASSTSDSSTANSTVPYRQGVAANSHLAANNYTDASGVVHSQLYYQENSLDIWNADFNNSTARWSLAPVRADNNRTDMTPKNGTPIAAGNWWHDNNDGLADFRVFWVDDSSMIRAVFVLNESVATSGWSTLSQLDAWIPVDATSQLVEYLPMCNQNTTCNSADFVGFESPNSEGVRLQWPFANGDNGRLVADGGVPADAGTAMAVAPIPKIAKRNDSYPTVALYLVGGGALVELRGGAFIDWENTNLEVDGSHVTVDSGAQLAALSQYKEDDYNVQVLMSQTNGGVKMAYMNGDGWNSTDSVEGMENVLPLSPIAANQLGWVYAMENGTDGRAQIVEWQRITGSMPSFERVGVVDTTGNAV</sequence>
<proteinExistence type="predicted"/>
<dbReference type="Gene3D" id="2.120.10.70">
    <property type="entry name" value="Fucose-specific lectin"/>
    <property type="match status" value="1"/>
</dbReference>
<dbReference type="EMBL" id="JAJVDC020000131">
    <property type="protein sequence ID" value="KAL1622663.1"/>
    <property type="molecule type" value="Genomic_DNA"/>
</dbReference>
<gene>
    <name evidence="3" type="ORF">SLS56_008645</name>
</gene>
<accession>A0ABR3SJK8</accession>
<feature type="region of interest" description="Disordered" evidence="1">
    <location>
        <begin position="93"/>
        <end position="112"/>
    </location>
</feature>
<name>A0ABR3SJK8_9PEZI</name>
<reference evidence="3 4" key="1">
    <citation type="submission" date="2024-02" db="EMBL/GenBank/DDBJ databases">
        <title>De novo assembly and annotation of 12 fungi associated with fruit tree decline syndrome in Ontario, Canada.</title>
        <authorList>
            <person name="Sulman M."/>
            <person name="Ellouze W."/>
            <person name="Ilyukhin E."/>
        </authorList>
    </citation>
    <scope>NUCLEOTIDE SEQUENCE [LARGE SCALE GENOMIC DNA]</scope>
    <source>
        <strain evidence="3 4">M1-105</strain>
    </source>
</reference>
<dbReference type="Proteomes" id="UP001521116">
    <property type="component" value="Unassembled WGS sequence"/>
</dbReference>
<keyword evidence="2" id="KW-0472">Membrane</keyword>
<evidence type="ECO:0000313" key="4">
    <source>
        <dbReference type="Proteomes" id="UP001521116"/>
    </source>
</evidence>
<feature type="compositionally biased region" description="Low complexity" evidence="1">
    <location>
        <begin position="95"/>
        <end position="112"/>
    </location>
</feature>
<evidence type="ECO:0000256" key="2">
    <source>
        <dbReference type="SAM" id="Phobius"/>
    </source>
</evidence>
<feature type="region of interest" description="Disordered" evidence="1">
    <location>
        <begin position="1"/>
        <end position="33"/>
    </location>
</feature>
<feature type="transmembrane region" description="Helical" evidence="2">
    <location>
        <begin position="65"/>
        <end position="90"/>
    </location>
</feature>
<evidence type="ECO:0000256" key="1">
    <source>
        <dbReference type="SAM" id="MobiDB-lite"/>
    </source>
</evidence>
<keyword evidence="2" id="KW-1133">Transmembrane helix</keyword>
<protein>
    <recommendedName>
        <fullName evidence="5">Fucose-specific lectin</fullName>
    </recommendedName>
</protein>
<comment type="caution">
    <text evidence="3">The sequence shown here is derived from an EMBL/GenBank/DDBJ whole genome shotgun (WGS) entry which is preliminary data.</text>
</comment>
<keyword evidence="4" id="KW-1185">Reference proteome</keyword>
<evidence type="ECO:0008006" key="5">
    <source>
        <dbReference type="Google" id="ProtNLM"/>
    </source>
</evidence>
<keyword evidence="2" id="KW-0812">Transmembrane</keyword>
<evidence type="ECO:0000313" key="3">
    <source>
        <dbReference type="EMBL" id="KAL1622663.1"/>
    </source>
</evidence>